<evidence type="ECO:0000256" key="11">
    <source>
        <dbReference type="ARBA" id="ARBA00048988"/>
    </source>
</evidence>
<evidence type="ECO:0000256" key="3">
    <source>
        <dbReference type="ARBA" id="ARBA00022801"/>
    </source>
</evidence>
<evidence type="ECO:0000259" key="13">
    <source>
        <dbReference type="PROSITE" id="PS51198"/>
    </source>
</evidence>
<organism evidence="14 15">
    <name type="scientific">Acinetobacter baumannii</name>
    <dbReference type="NCBI Taxonomy" id="470"/>
    <lineage>
        <taxon>Bacteria</taxon>
        <taxon>Pseudomonadati</taxon>
        <taxon>Pseudomonadota</taxon>
        <taxon>Gammaproteobacteria</taxon>
        <taxon>Moraxellales</taxon>
        <taxon>Moraxellaceae</taxon>
        <taxon>Acinetobacter</taxon>
        <taxon>Acinetobacter calcoaceticus/baumannii complex</taxon>
    </lineage>
</organism>
<evidence type="ECO:0000256" key="5">
    <source>
        <dbReference type="ARBA" id="ARBA00022840"/>
    </source>
</evidence>
<keyword evidence="2 12" id="KW-0547">Nucleotide-binding</keyword>
<dbReference type="InterPro" id="IPR027417">
    <property type="entry name" value="P-loop_NTPase"/>
</dbReference>
<dbReference type="PANTHER" id="PTHR11070">
    <property type="entry name" value="UVRD / RECB / PCRA DNA HELICASE FAMILY MEMBER"/>
    <property type="match status" value="1"/>
</dbReference>
<comment type="similarity">
    <text evidence="1">Belongs to the helicase family. UvrD subfamily.</text>
</comment>
<dbReference type="Pfam" id="PF13361">
    <property type="entry name" value="UvrD_C"/>
    <property type="match status" value="2"/>
</dbReference>
<dbReference type="SUPFAM" id="SSF52540">
    <property type="entry name" value="P-loop containing nucleoside triphosphate hydrolases"/>
    <property type="match status" value="1"/>
</dbReference>
<dbReference type="PATRIC" id="fig|470.1314.peg.2077"/>
<dbReference type="GO" id="GO:0005524">
    <property type="term" value="F:ATP binding"/>
    <property type="evidence" value="ECO:0007669"/>
    <property type="project" value="UniProtKB-UniRule"/>
</dbReference>
<dbReference type="Proteomes" id="UP000032746">
    <property type="component" value="Chromosome"/>
</dbReference>
<gene>
    <name evidence="14" type="ORF">ABUW_2521</name>
</gene>
<evidence type="ECO:0000256" key="9">
    <source>
        <dbReference type="ARBA" id="ARBA00034808"/>
    </source>
</evidence>
<evidence type="ECO:0000256" key="10">
    <source>
        <dbReference type="ARBA" id="ARBA00034923"/>
    </source>
</evidence>
<dbReference type="Gene3D" id="3.40.50.300">
    <property type="entry name" value="P-loop containing nucleotide triphosphate hydrolases"/>
    <property type="match status" value="3"/>
</dbReference>
<dbReference type="OMA" id="ITYSQEC"/>
<name>A0A0D5YJ22_ACIBA</name>
<evidence type="ECO:0000256" key="8">
    <source>
        <dbReference type="ARBA" id="ARBA00034617"/>
    </source>
</evidence>
<evidence type="ECO:0000256" key="12">
    <source>
        <dbReference type="PROSITE-ProRule" id="PRU00560"/>
    </source>
</evidence>
<feature type="domain" description="UvrD-like helicase ATP-binding" evidence="13">
    <location>
        <begin position="13"/>
        <end position="290"/>
    </location>
</feature>
<sequence length="593" mass="67878">MSNYSRLKQALLELEKNEEQFAAVNCRNHCVVLAGPGSGKTKTLTTAIARTLHEEIINPRAIACITYNNECAIELEGRLSKLGIENNSQNFIGTVHSFALTQIIVPYARCLQGLLPNDFKIANKNECNLAVENAYKAIYNDGGDPHAQWEFAKEKRNREVDRTHPAWKGHNKELAEFIEEYESELRKKGLIDFDDMPLIAFKMIKENLWIRHALECRFPILFVDEYQDLGHVLHELVHLLCFDGKIRLFAVGDADQSIYGFTGANPELLQSLTERDDVETIQLRYNYRSGTRIVKASLAALDEERNYETPEGTPEGEIIFNPVKGTLEEQANFIVDKLLGELASKGLKNEQIAILYKAAWLGNKIVEALEAKKIPYHRTDSNSLIKRSSKLACFIEDCAKWITGGWKRAEPPFNKLSKQALNIVYGNNYTQAEKQILDLQLINFLQKSRFVSETANAWLIRFEKELMAHWSSICRNNIQEWEVCLDLIKKTSPQMNKDMSLELFSGKTEGTGRLILTTFHSSKGREFDAVIIFGANKGILPDKRDLKTFKSLKEVKRLFYVAVTRPKTILHLVYESKKHSEFLDEFYRRTQQS</sequence>
<evidence type="ECO:0000256" key="7">
    <source>
        <dbReference type="ARBA" id="ARBA00023235"/>
    </source>
</evidence>
<evidence type="ECO:0000313" key="15">
    <source>
        <dbReference type="Proteomes" id="UP000032746"/>
    </source>
</evidence>
<dbReference type="GO" id="GO:0043138">
    <property type="term" value="F:3'-5' DNA helicase activity"/>
    <property type="evidence" value="ECO:0007669"/>
    <property type="project" value="UniProtKB-EC"/>
</dbReference>
<dbReference type="CDD" id="cd17932">
    <property type="entry name" value="DEXQc_UvrD"/>
    <property type="match status" value="1"/>
</dbReference>
<dbReference type="EMBL" id="CP008706">
    <property type="protein sequence ID" value="AKA32247.1"/>
    <property type="molecule type" value="Genomic_DNA"/>
</dbReference>
<comment type="catalytic activity">
    <reaction evidence="11">
        <text>ATP + H2O = ADP + phosphate + H(+)</text>
        <dbReference type="Rhea" id="RHEA:13065"/>
        <dbReference type="ChEBI" id="CHEBI:15377"/>
        <dbReference type="ChEBI" id="CHEBI:15378"/>
        <dbReference type="ChEBI" id="CHEBI:30616"/>
        <dbReference type="ChEBI" id="CHEBI:43474"/>
        <dbReference type="ChEBI" id="CHEBI:456216"/>
        <dbReference type="EC" id="5.6.2.4"/>
    </reaction>
</comment>
<reference evidence="14 15" key="1">
    <citation type="journal article" date="2015" name="J. Bacteriol.">
        <title>Resources for Genetic and Genomic Analysis of Emerging Pathogen Acinetobacter baumannii.</title>
        <authorList>
            <person name="Gallagher L.A."/>
            <person name="Ramage E."/>
            <person name="Weiss E.J."/>
            <person name="Radey M."/>
            <person name="Hayden H.S."/>
            <person name="Held K.G."/>
            <person name="Huse H.K."/>
            <person name="Zurawski D.V."/>
            <person name="Brittnacher M.J."/>
            <person name="Manoil C."/>
        </authorList>
    </citation>
    <scope>NUCLEOTIDE SEQUENCE [LARGE SCALE GENOMIC DNA]</scope>
    <source>
        <strain evidence="14 15">AB5075-UW</strain>
    </source>
</reference>
<keyword evidence="7" id="KW-0413">Isomerase</keyword>
<feature type="binding site" evidence="12">
    <location>
        <begin position="34"/>
        <end position="41"/>
    </location>
    <ligand>
        <name>ATP</name>
        <dbReference type="ChEBI" id="CHEBI:30616"/>
    </ligand>
</feature>
<evidence type="ECO:0000256" key="1">
    <source>
        <dbReference type="ARBA" id="ARBA00009922"/>
    </source>
</evidence>
<dbReference type="PROSITE" id="PS51198">
    <property type="entry name" value="UVRD_HELICASE_ATP_BIND"/>
    <property type="match status" value="1"/>
</dbReference>
<dbReference type="Gene3D" id="1.10.10.160">
    <property type="match status" value="1"/>
</dbReference>
<dbReference type="GO" id="GO:0016787">
    <property type="term" value="F:hydrolase activity"/>
    <property type="evidence" value="ECO:0007669"/>
    <property type="project" value="UniProtKB-UniRule"/>
</dbReference>
<dbReference type="GO" id="GO:0003677">
    <property type="term" value="F:DNA binding"/>
    <property type="evidence" value="ECO:0007669"/>
    <property type="project" value="UniProtKB-KW"/>
</dbReference>
<evidence type="ECO:0000256" key="4">
    <source>
        <dbReference type="ARBA" id="ARBA00022806"/>
    </source>
</evidence>
<keyword evidence="3 12" id="KW-0378">Hydrolase</keyword>
<dbReference type="PANTHER" id="PTHR11070:SF2">
    <property type="entry name" value="ATP-DEPENDENT DNA HELICASE SRS2"/>
    <property type="match status" value="1"/>
</dbReference>
<dbReference type="Gene3D" id="1.10.486.10">
    <property type="entry name" value="PCRA, domain 4"/>
    <property type="match status" value="1"/>
</dbReference>
<dbReference type="EC" id="5.6.2.4" evidence="9"/>
<dbReference type="OrthoDB" id="1100019at2"/>
<dbReference type="RefSeq" id="WP_000073989.1">
    <property type="nucleotide sequence ID" value="NZ_AP031576.1"/>
</dbReference>
<proteinExistence type="inferred from homology"/>
<keyword evidence="5 12" id="KW-0067">ATP-binding</keyword>
<dbReference type="InterPro" id="IPR013986">
    <property type="entry name" value="DExx_box_DNA_helicase_dom_sf"/>
</dbReference>
<dbReference type="GO" id="GO:0000725">
    <property type="term" value="P:recombinational repair"/>
    <property type="evidence" value="ECO:0007669"/>
    <property type="project" value="TreeGrafter"/>
</dbReference>
<keyword evidence="4 12" id="KW-0347">Helicase</keyword>
<protein>
    <recommendedName>
        <fullName evidence="9">DNA 3'-5' helicase</fullName>
        <ecNumber evidence="9">5.6.2.4</ecNumber>
    </recommendedName>
    <alternativeName>
        <fullName evidence="10">DNA 3'-5' helicase II</fullName>
    </alternativeName>
</protein>
<evidence type="ECO:0000256" key="2">
    <source>
        <dbReference type="ARBA" id="ARBA00022741"/>
    </source>
</evidence>
<dbReference type="InterPro" id="IPR000212">
    <property type="entry name" value="DNA_helicase_UvrD/REP"/>
</dbReference>
<evidence type="ECO:0000256" key="6">
    <source>
        <dbReference type="ARBA" id="ARBA00023125"/>
    </source>
</evidence>
<dbReference type="AlphaFoldDB" id="A0A0D5YJ22"/>
<keyword evidence="6" id="KW-0238">DNA-binding</keyword>
<dbReference type="Pfam" id="PF00580">
    <property type="entry name" value="UvrD-helicase"/>
    <property type="match status" value="1"/>
</dbReference>
<dbReference type="InterPro" id="IPR014017">
    <property type="entry name" value="DNA_helicase_UvrD-like_C"/>
</dbReference>
<accession>A0A0D5YJ22</accession>
<evidence type="ECO:0000313" key="14">
    <source>
        <dbReference type="EMBL" id="AKA32247.1"/>
    </source>
</evidence>
<dbReference type="InterPro" id="IPR014016">
    <property type="entry name" value="UvrD-like_ATP-bd"/>
</dbReference>
<reference evidence="15" key="2">
    <citation type="submission" date="2015-03" db="EMBL/GenBank/DDBJ databases">
        <authorList>
            <person name="Gallagher L.A."/>
            <person name="Hayden H.S."/>
            <person name="Weiss E.J."/>
            <person name="Hager K.R."/>
            <person name="Ramage E."/>
            <person name="Radey M.R."/>
            <person name="Bydalek R."/>
            <person name="Manoil C."/>
            <person name="Miller S.I."/>
            <person name="Brittnacher M.J."/>
        </authorList>
    </citation>
    <scope>NUCLEOTIDE SEQUENCE [LARGE SCALE GENOMIC DNA]</scope>
    <source>
        <strain evidence="15">AB5075-UW</strain>
    </source>
</reference>
<comment type="catalytic activity">
    <reaction evidence="8">
        <text>Couples ATP hydrolysis with the unwinding of duplex DNA by translocating in the 3'-5' direction.</text>
        <dbReference type="EC" id="5.6.2.4"/>
    </reaction>
</comment>